<comment type="caution">
    <text evidence="2">The sequence shown here is derived from an EMBL/GenBank/DDBJ whole genome shotgun (WGS) entry which is preliminary data.</text>
</comment>
<sequence length="91" mass="9984">MEYWQMPWIWVLAGVILAGAEMLIPGFIFLGFAIGAVIVGALIWIGLLGNSIAVTLVVFAVLSIIAWLALRKGMGVRKGQSKLWDRDINEN</sequence>
<dbReference type="EMBL" id="AUND01000012">
    <property type="protein sequence ID" value="KEO54074.1"/>
    <property type="molecule type" value="Genomic_DNA"/>
</dbReference>
<proteinExistence type="predicted"/>
<evidence type="ECO:0000256" key="1">
    <source>
        <dbReference type="SAM" id="Phobius"/>
    </source>
</evidence>
<dbReference type="eggNOG" id="COG1585">
    <property type="taxonomic scope" value="Bacteria"/>
</dbReference>
<keyword evidence="1" id="KW-0812">Transmembrane</keyword>
<evidence type="ECO:0008006" key="4">
    <source>
        <dbReference type="Google" id="ProtNLM"/>
    </source>
</evidence>
<accession>A0A074JBY8</accession>
<evidence type="ECO:0000313" key="3">
    <source>
        <dbReference type="Proteomes" id="UP000027432"/>
    </source>
</evidence>
<dbReference type="RefSeq" id="WP_038074937.1">
    <property type="nucleotide sequence ID" value="NZ_AUND01000012.1"/>
</dbReference>
<evidence type="ECO:0000313" key="2">
    <source>
        <dbReference type="EMBL" id="KEO54074.1"/>
    </source>
</evidence>
<dbReference type="STRING" id="1353537.TP2_03930"/>
<dbReference type="AlphaFoldDB" id="A0A074JBY8"/>
<reference evidence="2 3" key="1">
    <citation type="submission" date="2013-07" db="EMBL/GenBank/DDBJ databases">
        <title>Thioclava pacifica DSM 10166 Genome Sequencing.</title>
        <authorList>
            <person name="Lai Q."/>
            <person name="Shao Z."/>
        </authorList>
    </citation>
    <scope>NUCLEOTIDE SEQUENCE [LARGE SCALE GENOMIC DNA]</scope>
    <source>
        <strain evidence="2 3">DSM 10166</strain>
    </source>
</reference>
<feature type="transmembrane region" description="Helical" evidence="1">
    <location>
        <begin position="12"/>
        <end position="45"/>
    </location>
</feature>
<feature type="transmembrane region" description="Helical" evidence="1">
    <location>
        <begin position="51"/>
        <end position="70"/>
    </location>
</feature>
<keyword evidence="1" id="KW-0472">Membrane</keyword>
<protein>
    <recommendedName>
        <fullName evidence="4">NfeD-like C-terminal domain-containing protein</fullName>
    </recommendedName>
</protein>
<dbReference type="OrthoDB" id="7745385at2"/>
<dbReference type="Proteomes" id="UP000027432">
    <property type="component" value="Unassembled WGS sequence"/>
</dbReference>
<keyword evidence="3" id="KW-1185">Reference proteome</keyword>
<gene>
    <name evidence="2" type="ORF">TP2_03930</name>
</gene>
<keyword evidence="1" id="KW-1133">Transmembrane helix</keyword>
<organism evidence="2 3">
    <name type="scientific">Thioclava pacifica DSM 10166</name>
    <dbReference type="NCBI Taxonomy" id="1353537"/>
    <lineage>
        <taxon>Bacteria</taxon>
        <taxon>Pseudomonadati</taxon>
        <taxon>Pseudomonadota</taxon>
        <taxon>Alphaproteobacteria</taxon>
        <taxon>Rhodobacterales</taxon>
        <taxon>Paracoccaceae</taxon>
        <taxon>Thioclava</taxon>
    </lineage>
</organism>
<name>A0A074JBY8_9RHOB</name>